<dbReference type="eggNOG" id="COG0378">
    <property type="taxonomic scope" value="Bacteria"/>
</dbReference>
<dbReference type="EMBL" id="ACXX02000005">
    <property type="protein sequence ID" value="EGD48054.1"/>
    <property type="molecule type" value="Genomic_DNA"/>
</dbReference>
<dbReference type="PANTHER" id="PTHR30134">
    <property type="entry name" value="HYDROGENASE PROTEIN ASSEMBLY PROTEIN, NICKEL CHAPERONE"/>
    <property type="match status" value="1"/>
</dbReference>
<dbReference type="InterPro" id="IPR027417">
    <property type="entry name" value="P-loop_NTPase"/>
</dbReference>
<dbReference type="GO" id="GO:0051604">
    <property type="term" value="P:protein maturation"/>
    <property type="evidence" value="ECO:0007669"/>
    <property type="project" value="InterPro"/>
</dbReference>
<protein>
    <submittedName>
        <fullName evidence="2">Cobalamin synthesis protein P47K</fullName>
    </submittedName>
</protein>
<dbReference type="Pfam" id="PF02492">
    <property type="entry name" value="cobW"/>
    <property type="match status" value="1"/>
</dbReference>
<gene>
    <name evidence="2" type="ORF">Cpap_2741</name>
</gene>
<feature type="domain" description="CobW/HypB/UreG nucleotide-binding" evidence="1">
    <location>
        <begin position="4"/>
        <end position="162"/>
    </location>
</feature>
<accession>F1TCD9</accession>
<dbReference type="SUPFAM" id="SSF52540">
    <property type="entry name" value="P-loop containing nucleoside triphosphate hydrolases"/>
    <property type="match status" value="1"/>
</dbReference>
<evidence type="ECO:0000259" key="1">
    <source>
        <dbReference type="Pfam" id="PF02492"/>
    </source>
</evidence>
<sequence length="231" mass="25372">MRFITVSGPPSSGKTSVILKTLEAIRTETHRVGIVKFDCLSTYDDQLYMKAGFPVKVGLSGNLCPDHFFISNVEACIDWAYRKKLDFLISESAGLCNRCSPHIKEVLAVCVIDCLSGVNTPKKVGPMLKLADIVVITKGDIVSQAEREVFCFKVKQANPKAFITFVNGITGQGAFDLAVKLKGAPDVFNLEGKRLRFSMPAALCSYCLGETRIGEDYQTGNLKKMDFEDVV</sequence>
<dbReference type="GO" id="GO:0016151">
    <property type="term" value="F:nickel cation binding"/>
    <property type="evidence" value="ECO:0007669"/>
    <property type="project" value="InterPro"/>
</dbReference>
<keyword evidence="3" id="KW-1185">Reference proteome</keyword>
<dbReference type="STRING" id="588581.Cpap_2741"/>
<dbReference type="GO" id="GO:0008270">
    <property type="term" value="F:zinc ion binding"/>
    <property type="evidence" value="ECO:0007669"/>
    <property type="project" value="TreeGrafter"/>
</dbReference>
<reference evidence="2" key="1">
    <citation type="submission" date="2009-07" db="EMBL/GenBank/DDBJ databases">
        <authorList>
            <consortium name="US DOE Joint Genome Institute (JGI-PGF)"/>
            <person name="Lucas S."/>
            <person name="Copeland A."/>
            <person name="Lapidus A."/>
            <person name="Glavina del Rio T."/>
            <person name="Tice H."/>
            <person name="Bruce D."/>
            <person name="Goodwin L."/>
            <person name="Pitluck S."/>
            <person name="Larimer F."/>
            <person name="Land M.L."/>
            <person name="Mouttaki H."/>
            <person name="He Z."/>
            <person name="Zhou J."/>
            <person name="Hemme C.L."/>
        </authorList>
    </citation>
    <scope>NUCLEOTIDE SEQUENCE [LARGE SCALE GENOMIC DNA]</scope>
    <source>
        <strain evidence="2">DSM 2782</strain>
    </source>
</reference>
<dbReference type="InterPro" id="IPR004392">
    <property type="entry name" value="Hyd_mat_HypB"/>
</dbReference>
<dbReference type="GO" id="GO:0003924">
    <property type="term" value="F:GTPase activity"/>
    <property type="evidence" value="ECO:0007669"/>
    <property type="project" value="InterPro"/>
</dbReference>
<organism evidence="2 3">
    <name type="scientific">Ruminiclostridium papyrosolvens DSM 2782</name>
    <dbReference type="NCBI Taxonomy" id="588581"/>
    <lineage>
        <taxon>Bacteria</taxon>
        <taxon>Bacillati</taxon>
        <taxon>Bacillota</taxon>
        <taxon>Clostridia</taxon>
        <taxon>Eubacteriales</taxon>
        <taxon>Oscillospiraceae</taxon>
        <taxon>Ruminiclostridium</taxon>
    </lineage>
</organism>
<evidence type="ECO:0000313" key="3">
    <source>
        <dbReference type="Proteomes" id="UP000003860"/>
    </source>
</evidence>
<dbReference type="Gene3D" id="3.40.50.300">
    <property type="entry name" value="P-loop containing nucleotide triphosphate hydrolases"/>
    <property type="match status" value="1"/>
</dbReference>
<proteinExistence type="predicted"/>
<dbReference type="AlphaFoldDB" id="F1TCD9"/>
<dbReference type="Proteomes" id="UP000003860">
    <property type="component" value="Unassembled WGS sequence"/>
</dbReference>
<comment type="caution">
    <text evidence="2">The sequence shown here is derived from an EMBL/GenBank/DDBJ whole genome shotgun (WGS) entry which is preliminary data.</text>
</comment>
<dbReference type="PANTHER" id="PTHR30134:SF1">
    <property type="entry name" value="COBW_HYPB_UREG NUCLEOTIDE-BINDING DOMAIN-CONTAINING PROTEIN"/>
    <property type="match status" value="1"/>
</dbReference>
<dbReference type="InterPro" id="IPR003495">
    <property type="entry name" value="CobW/HypB/UreG_nucleotide-bd"/>
</dbReference>
<reference evidence="2" key="2">
    <citation type="submission" date="2011-01" db="EMBL/GenBank/DDBJ databases">
        <title>The Non-contiguous Finished genome of Clostridium papyrosolvens.</title>
        <authorList>
            <person name="Lucas S."/>
            <person name="Copeland A."/>
            <person name="Lapidus A."/>
            <person name="Cheng J.-F."/>
            <person name="Goodwin L."/>
            <person name="Pitluck S."/>
            <person name="Misra M."/>
            <person name="Chertkov O."/>
            <person name="Detter J.C."/>
            <person name="Han C."/>
            <person name="Tapia R."/>
            <person name="Land M."/>
            <person name="Hauser L."/>
            <person name="Kyrpides N."/>
            <person name="Ivanova N."/>
            <person name="Pagani I."/>
            <person name="Mouttaki H."/>
            <person name="He Z."/>
            <person name="Zhou J."/>
            <person name="Hemme C.L."/>
            <person name="Woyke T."/>
        </authorList>
    </citation>
    <scope>NUCLEOTIDE SEQUENCE [LARGE SCALE GENOMIC DNA]</scope>
    <source>
        <strain evidence="2">DSM 2782</strain>
    </source>
</reference>
<dbReference type="OrthoDB" id="9777530at2"/>
<dbReference type="RefSeq" id="WP_004618885.1">
    <property type="nucleotide sequence ID" value="NZ_ACXX02000005.1"/>
</dbReference>
<name>F1TCD9_9FIRM</name>
<evidence type="ECO:0000313" key="2">
    <source>
        <dbReference type="EMBL" id="EGD48054.1"/>
    </source>
</evidence>